<dbReference type="FunFam" id="3.30.70.1170:FF:000003">
    <property type="entry name" value="16S rRNA (Cytosine(967)-C(5))-methyltransferase RsmB"/>
    <property type="match status" value="1"/>
</dbReference>
<evidence type="ECO:0000256" key="2">
    <source>
        <dbReference type="ARBA" id="ARBA00004496"/>
    </source>
</evidence>
<keyword evidence="16" id="KW-1185">Reference proteome</keyword>
<dbReference type="KEGG" id="amic:Ami3637_13030"/>
<evidence type="ECO:0000256" key="13">
    <source>
        <dbReference type="PROSITE-ProRule" id="PRU01023"/>
    </source>
</evidence>
<evidence type="ECO:0000256" key="12">
    <source>
        <dbReference type="ARBA" id="ARBA00047283"/>
    </source>
</evidence>
<dbReference type="InterPro" id="IPR004573">
    <property type="entry name" value="rRNA_ssu_MeTfrase_B"/>
</dbReference>
<dbReference type="InterPro" id="IPR035926">
    <property type="entry name" value="NusB-like_sf"/>
</dbReference>
<dbReference type="PANTHER" id="PTHR22807">
    <property type="entry name" value="NOP2 YEAST -RELATED NOL1/NOP2/FMU SUN DOMAIN-CONTAINING"/>
    <property type="match status" value="1"/>
</dbReference>
<dbReference type="RefSeq" id="WP_162362938.1">
    <property type="nucleotide sequence ID" value="NZ_CP047591.1"/>
</dbReference>
<dbReference type="PROSITE" id="PS51686">
    <property type="entry name" value="SAM_MT_RSMB_NOP"/>
    <property type="match status" value="1"/>
</dbReference>
<keyword evidence="7 13" id="KW-0808">Transferase</keyword>
<feature type="binding site" evidence="13">
    <location>
        <position position="327"/>
    </location>
    <ligand>
        <name>S-adenosyl-L-methionine</name>
        <dbReference type="ChEBI" id="CHEBI:59789"/>
    </ligand>
</feature>
<gene>
    <name evidence="15" type="primary">rsmB</name>
    <name evidence="15" type="ORF">Ami3637_13030</name>
</gene>
<name>A0A6P1MGJ1_9FIRM</name>
<keyword evidence="6 13" id="KW-0489">Methyltransferase</keyword>
<dbReference type="InterPro" id="IPR006027">
    <property type="entry name" value="NusB_RsmB_TIM44"/>
</dbReference>
<dbReference type="SUPFAM" id="SSF53335">
    <property type="entry name" value="S-adenosyl-L-methionine-dependent methyltransferases"/>
    <property type="match status" value="1"/>
</dbReference>
<dbReference type="Gene3D" id="1.10.940.10">
    <property type="entry name" value="NusB-like"/>
    <property type="match status" value="1"/>
</dbReference>
<dbReference type="Gene3D" id="3.30.70.1170">
    <property type="entry name" value="Sun protein, domain 3"/>
    <property type="match status" value="1"/>
</dbReference>
<dbReference type="GO" id="GO:0008649">
    <property type="term" value="F:rRNA methyltransferase activity"/>
    <property type="evidence" value="ECO:0007669"/>
    <property type="project" value="InterPro"/>
</dbReference>
<dbReference type="InterPro" id="IPR029063">
    <property type="entry name" value="SAM-dependent_MTases_sf"/>
</dbReference>
<evidence type="ECO:0000256" key="4">
    <source>
        <dbReference type="ARBA" id="ARBA00022490"/>
    </source>
</evidence>
<dbReference type="EC" id="2.1.1.176" evidence="3"/>
<dbReference type="Pfam" id="PF01189">
    <property type="entry name" value="Methyltr_RsmB-F"/>
    <property type="match status" value="1"/>
</dbReference>
<dbReference type="AlphaFoldDB" id="A0A6P1MGJ1"/>
<evidence type="ECO:0000256" key="5">
    <source>
        <dbReference type="ARBA" id="ARBA00022552"/>
    </source>
</evidence>
<evidence type="ECO:0000256" key="6">
    <source>
        <dbReference type="ARBA" id="ARBA00022603"/>
    </source>
</evidence>
<feature type="active site" description="Nucleophile" evidence="13">
    <location>
        <position position="380"/>
    </location>
</feature>
<dbReference type="PANTHER" id="PTHR22807:SF53">
    <property type="entry name" value="RIBOSOMAL RNA SMALL SUBUNIT METHYLTRANSFERASE B-RELATED"/>
    <property type="match status" value="1"/>
</dbReference>
<dbReference type="InterPro" id="IPR001678">
    <property type="entry name" value="MeTrfase_RsmB-F_NOP2_dom"/>
</dbReference>
<evidence type="ECO:0000256" key="9">
    <source>
        <dbReference type="ARBA" id="ARBA00022884"/>
    </source>
</evidence>
<comment type="function">
    <text evidence="1">Specifically methylates the cytosine at position 967 (m5C967) of 16S rRNA.</text>
</comment>
<evidence type="ECO:0000256" key="7">
    <source>
        <dbReference type="ARBA" id="ARBA00022679"/>
    </source>
</evidence>
<evidence type="ECO:0000259" key="14">
    <source>
        <dbReference type="PROSITE" id="PS51686"/>
    </source>
</evidence>
<organism evidence="15 16">
    <name type="scientific">Aminipila terrae</name>
    <dbReference type="NCBI Taxonomy" id="2697030"/>
    <lineage>
        <taxon>Bacteria</taxon>
        <taxon>Bacillati</taxon>
        <taxon>Bacillota</taxon>
        <taxon>Clostridia</taxon>
        <taxon>Peptostreptococcales</taxon>
        <taxon>Anaerovoracaceae</taxon>
        <taxon>Aminipila</taxon>
    </lineage>
</organism>
<feature type="binding site" evidence="13">
    <location>
        <position position="282"/>
    </location>
    <ligand>
        <name>S-adenosyl-L-methionine</name>
        <dbReference type="ChEBI" id="CHEBI:59789"/>
    </ligand>
</feature>
<comment type="similarity">
    <text evidence="13">Belongs to the class I-like SAM-binding methyltransferase superfamily. RsmB/NOP family.</text>
</comment>
<evidence type="ECO:0000256" key="8">
    <source>
        <dbReference type="ARBA" id="ARBA00022691"/>
    </source>
</evidence>
<keyword evidence="5" id="KW-0698">rRNA processing</keyword>
<evidence type="ECO:0000313" key="15">
    <source>
        <dbReference type="EMBL" id="QHI73172.1"/>
    </source>
</evidence>
<dbReference type="Pfam" id="PF01029">
    <property type="entry name" value="NusB"/>
    <property type="match status" value="1"/>
</dbReference>
<keyword evidence="9 13" id="KW-0694">RNA-binding</keyword>
<protein>
    <recommendedName>
        <fullName evidence="3">16S rRNA (cytosine(967)-C(5))-methyltransferase</fullName>
        <ecNumber evidence="3">2.1.1.176</ecNumber>
    </recommendedName>
    <alternativeName>
        <fullName evidence="10">16S rRNA m5C967 methyltransferase</fullName>
    </alternativeName>
    <alternativeName>
        <fullName evidence="11">rRNA (cytosine-C(5)-)-methyltransferase RsmB</fullName>
    </alternativeName>
</protein>
<dbReference type="GO" id="GO:0005737">
    <property type="term" value="C:cytoplasm"/>
    <property type="evidence" value="ECO:0007669"/>
    <property type="project" value="UniProtKB-SubCell"/>
</dbReference>
<evidence type="ECO:0000256" key="10">
    <source>
        <dbReference type="ARBA" id="ARBA00030399"/>
    </source>
</evidence>
<dbReference type="GO" id="GO:0006355">
    <property type="term" value="P:regulation of DNA-templated transcription"/>
    <property type="evidence" value="ECO:0007669"/>
    <property type="project" value="InterPro"/>
</dbReference>
<dbReference type="InterPro" id="IPR049560">
    <property type="entry name" value="MeTrfase_RsmB-F_NOP2_cat"/>
</dbReference>
<dbReference type="PRINTS" id="PR02008">
    <property type="entry name" value="RCMTFAMILY"/>
</dbReference>
<feature type="binding site" evidence="13">
    <location>
        <begin position="258"/>
        <end position="264"/>
    </location>
    <ligand>
        <name>S-adenosyl-L-methionine</name>
        <dbReference type="ChEBI" id="CHEBI:59789"/>
    </ligand>
</feature>
<evidence type="ECO:0000256" key="11">
    <source>
        <dbReference type="ARBA" id="ARBA00031088"/>
    </source>
</evidence>
<sequence length="431" mass="48729">MDANRKTAYYALMDVESRKSYSNIALNHQIICGRPSSPSFVRGLVYGVLENKMLLDHIIGHFITNDIEKLKTSDLVVLRMGIYQLGYMKSVPEYAAVNESVVLAKKFCRGREGFINGVLRAYIRNKHSVKLPDRSIDLIKYLSIKYSCSEWIVEMWIDQYGVDTTEEILKNSQGNPGLCIRVNTLKTGKEDLIRRLTERSFEVKESQVCDSGLLVTKGNGILEDQLYKSGLFSVQDESSMKTIEILDPQPGEMIVDVCAAPGGKTLAAAERMSNRGQIIATDIYLRKLALVNKEASRLGVSIVKTWPWDATKVDSELLEKADRVIADVPCSGLGVIRRKPEIKYKKKLSEFNSLPVKQLEILSVASKYVKRGGVLQYSTCTINKQENQNVIKEFLRKNKNFSIVEERQFMPHIDLTDGFYVCKMVRSDSLI</sequence>
<comment type="subcellular location">
    <subcellularLocation>
        <location evidence="2">Cytoplasm</location>
    </subcellularLocation>
</comment>
<dbReference type="Pfam" id="PF22458">
    <property type="entry name" value="RsmF-B_ferredox"/>
    <property type="match status" value="1"/>
</dbReference>
<dbReference type="EMBL" id="CP047591">
    <property type="protein sequence ID" value="QHI73172.1"/>
    <property type="molecule type" value="Genomic_DNA"/>
</dbReference>
<dbReference type="SUPFAM" id="SSF48013">
    <property type="entry name" value="NusB-like"/>
    <property type="match status" value="1"/>
</dbReference>
<feature type="domain" description="SAM-dependent MTase RsmB/NOP-type" evidence="14">
    <location>
        <begin position="168"/>
        <end position="431"/>
    </location>
</feature>
<accession>A0A6P1MGJ1</accession>
<dbReference type="NCBIfam" id="TIGR00563">
    <property type="entry name" value="rsmB"/>
    <property type="match status" value="1"/>
</dbReference>
<dbReference type="Proteomes" id="UP000463883">
    <property type="component" value="Chromosome"/>
</dbReference>
<dbReference type="GO" id="GO:0003723">
    <property type="term" value="F:RNA binding"/>
    <property type="evidence" value="ECO:0007669"/>
    <property type="project" value="UniProtKB-UniRule"/>
</dbReference>
<keyword evidence="4" id="KW-0963">Cytoplasm</keyword>
<dbReference type="NCBIfam" id="NF011494">
    <property type="entry name" value="PRK14902.1"/>
    <property type="match status" value="1"/>
</dbReference>
<reference evidence="15 16" key="1">
    <citation type="submission" date="2020-01" db="EMBL/GenBank/DDBJ databases">
        <title>Genomic analysis of Aminipila sp. CBA3637.</title>
        <authorList>
            <person name="Kim Y.B."/>
            <person name="Roh S.W."/>
        </authorList>
    </citation>
    <scope>NUCLEOTIDE SEQUENCE [LARGE SCALE GENOMIC DNA]</scope>
    <source>
        <strain evidence="15 16">CBA3637</strain>
    </source>
</reference>
<comment type="catalytic activity">
    <reaction evidence="12">
        <text>cytidine(967) in 16S rRNA + S-adenosyl-L-methionine = 5-methylcytidine(967) in 16S rRNA + S-adenosyl-L-homocysteine + H(+)</text>
        <dbReference type="Rhea" id="RHEA:42748"/>
        <dbReference type="Rhea" id="RHEA-COMP:10219"/>
        <dbReference type="Rhea" id="RHEA-COMP:10220"/>
        <dbReference type="ChEBI" id="CHEBI:15378"/>
        <dbReference type="ChEBI" id="CHEBI:57856"/>
        <dbReference type="ChEBI" id="CHEBI:59789"/>
        <dbReference type="ChEBI" id="CHEBI:74483"/>
        <dbReference type="ChEBI" id="CHEBI:82748"/>
        <dbReference type="EC" id="2.1.1.176"/>
    </reaction>
</comment>
<dbReference type="CDD" id="cd02440">
    <property type="entry name" value="AdoMet_MTases"/>
    <property type="match status" value="1"/>
</dbReference>
<dbReference type="InterPro" id="IPR054728">
    <property type="entry name" value="RsmB-like_ferredoxin"/>
</dbReference>
<evidence type="ECO:0000256" key="1">
    <source>
        <dbReference type="ARBA" id="ARBA00002724"/>
    </source>
</evidence>
<proteinExistence type="inferred from homology"/>
<dbReference type="Gene3D" id="3.40.50.150">
    <property type="entry name" value="Vaccinia Virus protein VP39"/>
    <property type="match status" value="1"/>
</dbReference>
<evidence type="ECO:0000256" key="3">
    <source>
        <dbReference type="ARBA" id="ARBA00012140"/>
    </source>
</evidence>
<keyword evidence="8 13" id="KW-0949">S-adenosyl-L-methionine</keyword>
<dbReference type="InterPro" id="IPR023267">
    <property type="entry name" value="RCMT"/>
</dbReference>
<feature type="binding site" evidence="13">
    <location>
        <position position="309"/>
    </location>
    <ligand>
        <name>S-adenosyl-L-methionine</name>
        <dbReference type="ChEBI" id="CHEBI:59789"/>
    </ligand>
</feature>
<evidence type="ECO:0000313" key="16">
    <source>
        <dbReference type="Proteomes" id="UP000463883"/>
    </source>
</evidence>